<dbReference type="EMBL" id="WXZT01000001">
    <property type="protein sequence ID" value="MZZ10865.1"/>
    <property type="molecule type" value="Genomic_DNA"/>
</dbReference>
<organism evidence="8 9">
    <name type="scientific">Pseudomonas aeruginosa</name>
    <dbReference type="NCBI Taxonomy" id="287"/>
    <lineage>
        <taxon>Bacteria</taxon>
        <taxon>Pseudomonadati</taxon>
        <taxon>Pseudomonadota</taxon>
        <taxon>Gammaproteobacteria</taxon>
        <taxon>Pseudomonadales</taxon>
        <taxon>Pseudomonadaceae</taxon>
        <taxon>Pseudomonas</taxon>
    </lineage>
</organism>
<dbReference type="EMBL" id="WOAD01000003">
    <property type="protein sequence ID" value="MUI34441.1"/>
    <property type="molecule type" value="Genomic_DNA"/>
</dbReference>
<dbReference type="Pfam" id="PF00126">
    <property type="entry name" value="HTH_1"/>
    <property type="match status" value="1"/>
</dbReference>
<dbReference type="PROSITE" id="PS50931">
    <property type="entry name" value="HTH_LYSR"/>
    <property type="match status" value="1"/>
</dbReference>
<comment type="similarity">
    <text evidence="1">Belongs to the LysR transcriptional regulatory family.</text>
</comment>
<evidence type="ECO:0000256" key="3">
    <source>
        <dbReference type="ARBA" id="ARBA00023125"/>
    </source>
</evidence>
<reference evidence="9" key="2">
    <citation type="submission" date="2017-05" db="EMBL/GenBank/DDBJ databases">
        <authorList>
            <person name="Giani T."/>
            <person name="Arena F."/>
            <person name="Pollini S."/>
            <person name="Di Pilato V."/>
            <person name="D'Andrea M.M."/>
            <person name="Henrici De Angelis L."/>
            <person name="Bassetti M."/>
            <person name="Rossolini G.M."/>
        </authorList>
    </citation>
    <scope>NUCLEOTIDE SEQUENCE [LARGE SCALE GENOMIC DNA]</scope>
    <source>
        <strain evidence="9">S567_C10_BS</strain>
    </source>
</reference>
<dbReference type="AlphaFoldDB" id="A0A072ZQI9"/>
<dbReference type="InterPro" id="IPR005119">
    <property type="entry name" value="LysR_subst-bd"/>
</dbReference>
<dbReference type="Proteomes" id="UP000194857">
    <property type="component" value="Unassembled WGS sequence"/>
</dbReference>
<reference evidence="8" key="1">
    <citation type="submission" date="2017-05" db="EMBL/GenBank/DDBJ databases">
        <authorList>
            <person name="Song R."/>
            <person name="Chenine A.L."/>
            <person name="Ruprecht R.M."/>
        </authorList>
    </citation>
    <scope>NUCLEOTIDE SEQUENCE [LARGE SCALE GENOMIC DNA]</scope>
    <source>
        <strain evidence="8">S567_C10_BS</strain>
    </source>
</reference>
<keyword evidence="2" id="KW-0805">Transcription regulation</keyword>
<sequence>MISLRQLHYFVEIVESGGFSRAAERLFVAQSALSRQVRELEDSIGTPLLRRGPRQVELTPAGRAFLPRAQRLLGDLEAARRLAREVGEGGHGLLRLGHSSSVPLVGGLQAALRGYLAAQSGVRLELTQQSSEQQLADLAEGRLDLGLLRLPVLRQHPRLHLRALYREPLLLALAADHPLARREAPVALAALAGETFVSIPHLQRGGLSYRAAELCLGAGFYPRPARALSRKTSQLQLIEAGFGVALVPASMRAIAPPAVRFMSLAEAEAYSEVALAWRRDDSPLVEGFVEYFLENLPNEAKD</sequence>
<dbReference type="PANTHER" id="PTHR30346">
    <property type="entry name" value="TRANSCRIPTIONAL DUAL REGULATOR HCAR-RELATED"/>
    <property type="match status" value="1"/>
</dbReference>
<gene>
    <name evidence="8" type="ORF">CAZ10_17595</name>
    <name evidence="6" type="ORF">GNQ48_05435</name>
    <name evidence="7" type="ORF">GUL26_01260</name>
</gene>
<dbReference type="InterPro" id="IPR036390">
    <property type="entry name" value="WH_DNA-bd_sf"/>
</dbReference>
<dbReference type="SUPFAM" id="SSF53850">
    <property type="entry name" value="Periplasmic binding protein-like II"/>
    <property type="match status" value="1"/>
</dbReference>
<dbReference type="Proteomes" id="UP000644192">
    <property type="component" value="Unassembled WGS sequence"/>
</dbReference>
<accession>A0A072ZQI9</accession>
<reference evidence="7" key="4">
    <citation type="submission" date="2020-01" db="EMBL/GenBank/DDBJ databases">
        <title>Bacteria Cultured from War Wounds Associated with the Conflict in Eastern Ukraine.</title>
        <authorList>
            <person name="Snesrud E."/>
            <person name="Galac M.R."/>
            <person name="Mc Gann P."/>
            <person name="Valentine K."/>
            <person name="Viacheslav K."/>
        </authorList>
    </citation>
    <scope>NUCLEOTIDE SEQUENCE</scope>
    <source>
        <strain evidence="7">VNMU148</strain>
    </source>
</reference>
<evidence type="ECO:0000256" key="2">
    <source>
        <dbReference type="ARBA" id="ARBA00023015"/>
    </source>
</evidence>
<dbReference type="RefSeq" id="WP_003137872.1">
    <property type="nucleotide sequence ID" value="NZ_AP014651.1"/>
</dbReference>
<dbReference type="eggNOG" id="COG0583">
    <property type="taxonomic scope" value="Bacteria"/>
</dbReference>
<dbReference type="EMBL" id="NFFZ01000008">
    <property type="protein sequence ID" value="OTI60894.1"/>
    <property type="molecule type" value="Genomic_DNA"/>
</dbReference>
<dbReference type="Gene3D" id="3.40.190.10">
    <property type="entry name" value="Periplasmic binding protein-like II"/>
    <property type="match status" value="2"/>
</dbReference>
<dbReference type="Pfam" id="PF03466">
    <property type="entry name" value="LysR_substrate"/>
    <property type="match status" value="1"/>
</dbReference>
<dbReference type="Proteomes" id="UP000433532">
    <property type="component" value="Unassembled WGS sequence"/>
</dbReference>
<protein>
    <submittedName>
        <fullName evidence="8">LysR family transcriptional regulator</fullName>
    </submittedName>
</protein>
<evidence type="ECO:0000313" key="9">
    <source>
        <dbReference type="Proteomes" id="UP000194857"/>
    </source>
</evidence>
<evidence type="ECO:0000256" key="1">
    <source>
        <dbReference type="ARBA" id="ARBA00009437"/>
    </source>
</evidence>
<dbReference type="CDD" id="cd08414">
    <property type="entry name" value="PBP2_LTTR_aromatics_like"/>
    <property type="match status" value="1"/>
</dbReference>
<evidence type="ECO:0000256" key="4">
    <source>
        <dbReference type="ARBA" id="ARBA00023163"/>
    </source>
</evidence>
<keyword evidence="3" id="KW-0238">DNA-binding</keyword>
<dbReference type="Gene3D" id="1.10.10.10">
    <property type="entry name" value="Winged helix-like DNA-binding domain superfamily/Winged helix DNA-binding domain"/>
    <property type="match status" value="1"/>
</dbReference>
<evidence type="ECO:0000313" key="7">
    <source>
        <dbReference type="EMBL" id="MZZ10865.1"/>
    </source>
</evidence>
<evidence type="ECO:0000259" key="5">
    <source>
        <dbReference type="PROSITE" id="PS50931"/>
    </source>
</evidence>
<dbReference type="InterPro" id="IPR000847">
    <property type="entry name" value="LysR_HTH_N"/>
</dbReference>
<feature type="domain" description="HTH lysR-type" evidence="5">
    <location>
        <begin position="2"/>
        <end position="59"/>
    </location>
</feature>
<comment type="caution">
    <text evidence="8">The sequence shown here is derived from an EMBL/GenBank/DDBJ whole genome shotgun (WGS) entry which is preliminary data.</text>
</comment>
<evidence type="ECO:0000313" key="10">
    <source>
        <dbReference type="Proteomes" id="UP000433532"/>
    </source>
</evidence>
<dbReference type="SUPFAM" id="SSF46785">
    <property type="entry name" value="Winged helix' DNA-binding domain"/>
    <property type="match status" value="1"/>
</dbReference>
<dbReference type="GO" id="GO:0032993">
    <property type="term" value="C:protein-DNA complex"/>
    <property type="evidence" value="ECO:0007669"/>
    <property type="project" value="TreeGrafter"/>
</dbReference>
<reference evidence="6 10" key="3">
    <citation type="submission" date="2019-11" db="EMBL/GenBank/DDBJ databases">
        <title>Genomes of ocular Pseudomonas aeruginosa isolates.</title>
        <authorList>
            <person name="Khan M."/>
            <person name="Rice S.A."/>
            <person name="Willcox M.D.P."/>
            <person name="Stapleton F."/>
        </authorList>
    </citation>
    <scope>NUCLEOTIDE SEQUENCE [LARGE SCALE GENOMIC DNA]</scope>
    <source>
        <strain evidence="6 10">PA221</strain>
    </source>
</reference>
<proteinExistence type="inferred from homology"/>
<dbReference type="GO" id="GO:0003677">
    <property type="term" value="F:DNA binding"/>
    <property type="evidence" value="ECO:0007669"/>
    <property type="project" value="UniProtKB-KW"/>
</dbReference>
<evidence type="ECO:0000313" key="8">
    <source>
        <dbReference type="EMBL" id="OTI60894.1"/>
    </source>
</evidence>
<name>A0A072ZQI9_PSEAI</name>
<dbReference type="FunFam" id="1.10.10.10:FF:000001">
    <property type="entry name" value="LysR family transcriptional regulator"/>
    <property type="match status" value="1"/>
</dbReference>
<keyword evidence="4" id="KW-0804">Transcription</keyword>
<evidence type="ECO:0000313" key="6">
    <source>
        <dbReference type="EMBL" id="MUI34441.1"/>
    </source>
</evidence>
<dbReference type="GO" id="GO:0003700">
    <property type="term" value="F:DNA-binding transcription factor activity"/>
    <property type="evidence" value="ECO:0007669"/>
    <property type="project" value="InterPro"/>
</dbReference>
<dbReference type="PANTHER" id="PTHR30346:SF17">
    <property type="entry name" value="LYSR FAMILY TRANSCRIPTIONAL REGULATOR"/>
    <property type="match status" value="1"/>
</dbReference>
<dbReference type="InterPro" id="IPR036388">
    <property type="entry name" value="WH-like_DNA-bd_sf"/>
</dbReference>
<dbReference type="PRINTS" id="PR00039">
    <property type="entry name" value="HTHLYSR"/>
</dbReference>